<feature type="transmembrane region" description="Helical" evidence="4">
    <location>
        <begin position="164"/>
        <end position="185"/>
    </location>
</feature>
<dbReference type="Gene3D" id="1.20.1250.20">
    <property type="entry name" value="MFS general substrate transporter like domains"/>
    <property type="match status" value="2"/>
</dbReference>
<reference evidence="6 7" key="1">
    <citation type="submission" date="2012-09" db="EMBL/GenBank/DDBJ databases">
        <title>Genome Sequence of alkane-degrading Bacterium Alcanivorax venustensis ISO4.</title>
        <authorList>
            <person name="Lai Q."/>
            <person name="Shao Z."/>
        </authorList>
    </citation>
    <scope>NUCLEOTIDE SEQUENCE [LARGE SCALE GENOMIC DNA]</scope>
    <source>
        <strain evidence="6 7">ISO4</strain>
    </source>
</reference>
<keyword evidence="3 4" id="KW-0472">Membrane</keyword>
<gene>
    <name evidence="6" type="ORF">ISO4_01478</name>
</gene>
<feature type="transmembrane region" description="Helical" evidence="4">
    <location>
        <begin position="270"/>
        <end position="291"/>
    </location>
</feature>
<protein>
    <recommendedName>
        <fullName evidence="5">Major facilitator superfamily (MFS) profile domain-containing protein</fullName>
    </recommendedName>
</protein>
<evidence type="ECO:0000256" key="1">
    <source>
        <dbReference type="ARBA" id="ARBA00022692"/>
    </source>
</evidence>
<dbReference type="RefSeq" id="WP_142948569.1">
    <property type="nucleotide sequence ID" value="NZ_ARXR01000009.1"/>
</dbReference>
<dbReference type="Pfam" id="PF07690">
    <property type="entry name" value="MFS_1"/>
    <property type="match status" value="1"/>
</dbReference>
<feature type="transmembrane region" description="Helical" evidence="4">
    <location>
        <begin position="385"/>
        <end position="409"/>
    </location>
</feature>
<organism evidence="6 7">
    <name type="scientific">Alloalcanivorax venustensis ISO4</name>
    <dbReference type="NCBI Taxonomy" id="1177184"/>
    <lineage>
        <taxon>Bacteria</taxon>
        <taxon>Pseudomonadati</taxon>
        <taxon>Pseudomonadota</taxon>
        <taxon>Gammaproteobacteria</taxon>
        <taxon>Oceanospirillales</taxon>
        <taxon>Alcanivoracaceae</taxon>
        <taxon>Alloalcanivorax</taxon>
    </lineage>
</organism>
<dbReference type="Proteomes" id="UP000644441">
    <property type="component" value="Unassembled WGS sequence"/>
</dbReference>
<comment type="caution">
    <text evidence="6">The sequence shown here is derived from an EMBL/GenBank/DDBJ whole genome shotgun (WGS) entry which is preliminary data.</text>
</comment>
<name>A0ABS0AFF0_9GAMM</name>
<dbReference type="InterPro" id="IPR011701">
    <property type="entry name" value="MFS"/>
</dbReference>
<feature type="transmembrane region" description="Helical" evidence="4">
    <location>
        <begin position="134"/>
        <end position="158"/>
    </location>
</feature>
<dbReference type="PANTHER" id="PTHR11360">
    <property type="entry name" value="MONOCARBOXYLATE TRANSPORTER"/>
    <property type="match status" value="1"/>
</dbReference>
<feature type="transmembrane region" description="Helical" evidence="4">
    <location>
        <begin position="323"/>
        <end position="344"/>
    </location>
</feature>
<feature type="transmembrane region" description="Helical" evidence="4">
    <location>
        <begin position="101"/>
        <end position="122"/>
    </location>
</feature>
<evidence type="ECO:0000256" key="2">
    <source>
        <dbReference type="ARBA" id="ARBA00022989"/>
    </source>
</evidence>
<dbReference type="CDD" id="cd17355">
    <property type="entry name" value="MFS_YcxA_like"/>
    <property type="match status" value="1"/>
</dbReference>
<dbReference type="SUPFAM" id="SSF103473">
    <property type="entry name" value="MFS general substrate transporter"/>
    <property type="match status" value="1"/>
</dbReference>
<dbReference type="InterPro" id="IPR036259">
    <property type="entry name" value="MFS_trans_sf"/>
</dbReference>
<keyword evidence="1 4" id="KW-0812">Transmembrane</keyword>
<dbReference type="InterPro" id="IPR020846">
    <property type="entry name" value="MFS_dom"/>
</dbReference>
<feature type="transmembrane region" description="Helical" evidence="4">
    <location>
        <begin position="356"/>
        <end position="379"/>
    </location>
</feature>
<dbReference type="GeneID" id="99766161"/>
<feature type="transmembrane region" description="Helical" evidence="4">
    <location>
        <begin position="50"/>
        <end position="68"/>
    </location>
</feature>
<evidence type="ECO:0000256" key="4">
    <source>
        <dbReference type="SAM" id="Phobius"/>
    </source>
</evidence>
<dbReference type="InterPro" id="IPR050327">
    <property type="entry name" value="Proton-linked_MCT"/>
</dbReference>
<dbReference type="PROSITE" id="PS50850">
    <property type="entry name" value="MFS"/>
    <property type="match status" value="1"/>
</dbReference>
<evidence type="ECO:0000313" key="7">
    <source>
        <dbReference type="Proteomes" id="UP000644441"/>
    </source>
</evidence>
<accession>A0ABS0AFF0</accession>
<sequence>MRRWHYAWVIAGVTFLTMLSASAALGLPGAFLRPLGEEFGWNTEQISTALAIRFVLFGLMGPFSALFIERFGLRPIMAGALLSVAGGLGLSTQMSEVWHLILLWGVLLGLGSGLIALVLGAVVANRWFEQRRGLVLGMLTASVATGQLLFLPLATWLIEVVGWRWALMPVVLCCLLVAALVWLLVRDHPRDLGLRPFGAHADTSVEAPPAAGVAPMSFLEPLRLLRGALKNRVFWVLFGTFFICGLSTNGLIQTHFIALCGDFGMAPLPAASVLAMMGAFDLVGTILSGWLSDRFDCRKLLFWYYGLRGLSLFWLPYSDFTLYGLGLFAMFYGLDWIATVPPTIKLAGQAFGPQKAGMLFGWIFAGHQLGGAVAAYGAGLSRTLLLTYTPALFAAGAACVLAALAVFLIRKSETSPPPAYTKGAG</sequence>
<evidence type="ECO:0000256" key="3">
    <source>
        <dbReference type="ARBA" id="ARBA00023136"/>
    </source>
</evidence>
<evidence type="ECO:0000313" key="6">
    <source>
        <dbReference type="EMBL" id="MBF5052876.1"/>
    </source>
</evidence>
<feature type="transmembrane region" description="Helical" evidence="4">
    <location>
        <begin position="233"/>
        <end position="258"/>
    </location>
</feature>
<dbReference type="PANTHER" id="PTHR11360:SF290">
    <property type="entry name" value="MONOCARBOXYLATE MFS PERMEASE"/>
    <property type="match status" value="1"/>
</dbReference>
<keyword evidence="7" id="KW-1185">Reference proteome</keyword>
<feature type="transmembrane region" description="Helical" evidence="4">
    <location>
        <begin position="75"/>
        <end position="95"/>
    </location>
</feature>
<dbReference type="EMBL" id="ARXR01000009">
    <property type="protein sequence ID" value="MBF5052876.1"/>
    <property type="molecule type" value="Genomic_DNA"/>
</dbReference>
<feature type="domain" description="Major facilitator superfamily (MFS) profile" evidence="5">
    <location>
        <begin position="6"/>
        <end position="414"/>
    </location>
</feature>
<proteinExistence type="predicted"/>
<keyword evidence="2 4" id="KW-1133">Transmembrane helix</keyword>
<evidence type="ECO:0000259" key="5">
    <source>
        <dbReference type="PROSITE" id="PS50850"/>
    </source>
</evidence>